<evidence type="ECO:0000256" key="1">
    <source>
        <dbReference type="SAM" id="MobiDB-lite"/>
    </source>
</evidence>
<evidence type="ECO:0000313" key="2">
    <source>
        <dbReference type="EMBL" id="KIM32977.1"/>
    </source>
</evidence>
<feature type="compositionally biased region" description="Basic residues" evidence="1">
    <location>
        <begin position="49"/>
        <end position="70"/>
    </location>
</feature>
<accession>A0A0C2XVR9</accession>
<protein>
    <submittedName>
        <fullName evidence="2">Uncharacterized protein</fullName>
    </submittedName>
</protein>
<feature type="region of interest" description="Disordered" evidence="1">
    <location>
        <begin position="1"/>
        <end position="20"/>
    </location>
</feature>
<feature type="compositionally biased region" description="Basic and acidic residues" evidence="1">
    <location>
        <begin position="8"/>
        <end position="20"/>
    </location>
</feature>
<evidence type="ECO:0000313" key="3">
    <source>
        <dbReference type="Proteomes" id="UP000054097"/>
    </source>
</evidence>
<dbReference type="Proteomes" id="UP000054097">
    <property type="component" value="Unassembled WGS sequence"/>
</dbReference>
<reference evidence="3" key="2">
    <citation type="submission" date="2015-01" db="EMBL/GenBank/DDBJ databases">
        <title>Evolutionary Origins and Diversification of the Mycorrhizal Mutualists.</title>
        <authorList>
            <consortium name="DOE Joint Genome Institute"/>
            <consortium name="Mycorrhizal Genomics Consortium"/>
            <person name="Kohler A."/>
            <person name="Kuo A."/>
            <person name="Nagy L.G."/>
            <person name="Floudas D."/>
            <person name="Copeland A."/>
            <person name="Barry K.W."/>
            <person name="Cichocki N."/>
            <person name="Veneault-Fourrey C."/>
            <person name="LaButti K."/>
            <person name="Lindquist E.A."/>
            <person name="Lipzen A."/>
            <person name="Lundell T."/>
            <person name="Morin E."/>
            <person name="Murat C."/>
            <person name="Riley R."/>
            <person name="Ohm R."/>
            <person name="Sun H."/>
            <person name="Tunlid A."/>
            <person name="Henrissat B."/>
            <person name="Grigoriev I.V."/>
            <person name="Hibbett D.S."/>
            <person name="Martin F."/>
        </authorList>
    </citation>
    <scope>NUCLEOTIDE SEQUENCE [LARGE SCALE GENOMIC DNA]</scope>
    <source>
        <strain evidence="3">MAFF 305830</strain>
    </source>
</reference>
<reference evidence="2 3" key="1">
    <citation type="submission" date="2014-04" db="EMBL/GenBank/DDBJ databases">
        <authorList>
            <consortium name="DOE Joint Genome Institute"/>
            <person name="Kuo A."/>
            <person name="Zuccaro A."/>
            <person name="Kohler A."/>
            <person name="Nagy L.G."/>
            <person name="Floudas D."/>
            <person name="Copeland A."/>
            <person name="Barry K.W."/>
            <person name="Cichocki N."/>
            <person name="Veneault-Fourrey C."/>
            <person name="LaButti K."/>
            <person name="Lindquist E.A."/>
            <person name="Lipzen A."/>
            <person name="Lundell T."/>
            <person name="Morin E."/>
            <person name="Murat C."/>
            <person name="Sun H."/>
            <person name="Tunlid A."/>
            <person name="Henrissat B."/>
            <person name="Grigoriev I.V."/>
            <person name="Hibbett D.S."/>
            <person name="Martin F."/>
            <person name="Nordberg H.P."/>
            <person name="Cantor M.N."/>
            <person name="Hua S.X."/>
        </authorList>
    </citation>
    <scope>NUCLEOTIDE SEQUENCE [LARGE SCALE GENOMIC DNA]</scope>
    <source>
        <strain evidence="2 3">MAFF 305830</strain>
    </source>
</reference>
<feature type="region of interest" description="Disordered" evidence="1">
    <location>
        <begin position="49"/>
        <end position="78"/>
    </location>
</feature>
<sequence>MYKRIKRDTREGEREREGSHRLPYTINVFPKHFLQVTASMTLRARKGRLMQKKARKEKMKSLVHVKARARGKGDGRANERESPIACILSFCLLVVSEREVERICPCGEKHS</sequence>
<dbReference type="HOGENOM" id="CLU_2159969_0_0_1"/>
<name>A0A0C2XVR9_SERVB</name>
<organism evidence="2 3">
    <name type="scientific">Serendipita vermifera MAFF 305830</name>
    <dbReference type="NCBI Taxonomy" id="933852"/>
    <lineage>
        <taxon>Eukaryota</taxon>
        <taxon>Fungi</taxon>
        <taxon>Dikarya</taxon>
        <taxon>Basidiomycota</taxon>
        <taxon>Agaricomycotina</taxon>
        <taxon>Agaricomycetes</taxon>
        <taxon>Sebacinales</taxon>
        <taxon>Serendipitaceae</taxon>
        <taxon>Serendipita</taxon>
    </lineage>
</organism>
<dbReference type="AlphaFoldDB" id="A0A0C2XVR9"/>
<proteinExistence type="predicted"/>
<keyword evidence="3" id="KW-1185">Reference proteome</keyword>
<gene>
    <name evidence="2" type="ORF">M408DRAFT_190152</name>
</gene>
<dbReference type="EMBL" id="KN824279">
    <property type="protein sequence ID" value="KIM32977.1"/>
    <property type="molecule type" value="Genomic_DNA"/>
</dbReference>